<keyword evidence="2" id="KW-1185">Reference proteome</keyword>
<dbReference type="RefSeq" id="WP_234865061.1">
    <property type="nucleotide sequence ID" value="NZ_JAKEVY010000002.1"/>
</dbReference>
<gene>
    <name evidence="1" type="ORF">L0U88_07190</name>
</gene>
<accession>A0ABS9BGZ4</accession>
<sequence>MNRFIMSYPVKFERQSNLENTNSYPGIKLIQNCDHEEFYKAAVFIENLLRVEFFNKVNDYDSFFLDFRYKSCVLTLHHNVFLGVSIYPANCWNYGLDDEKALEEIYQSLTDVTK</sequence>
<protein>
    <submittedName>
        <fullName evidence="1">Uncharacterized protein</fullName>
    </submittedName>
</protein>
<reference evidence="1 2" key="1">
    <citation type="submission" date="2022-01" db="EMBL/GenBank/DDBJ databases">
        <title>Flavihumibacter sp. nov., isolated from sediment of a river.</title>
        <authorList>
            <person name="Liu H."/>
        </authorList>
    </citation>
    <scope>NUCLEOTIDE SEQUENCE [LARGE SCALE GENOMIC DNA]</scope>
    <source>
        <strain evidence="1 2">RY-1</strain>
    </source>
</reference>
<comment type="caution">
    <text evidence="1">The sequence shown here is derived from an EMBL/GenBank/DDBJ whole genome shotgun (WGS) entry which is preliminary data.</text>
</comment>
<evidence type="ECO:0000313" key="1">
    <source>
        <dbReference type="EMBL" id="MCF1714408.1"/>
    </source>
</evidence>
<evidence type="ECO:0000313" key="2">
    <source>
        <dbReference type="Proteomes" id="UP001200145"/>
    </source>
</evidence>
<dbReference type="EMBL" id="JAKEVY010000002">
    <property type="protein sequence ID" value="MCF1714408.1"/>
    <property type="molecule type" value="Genomic_DNA"/>
</dbReference>
<dbReference type="Proteomes" id="UP001200145">
    <property type="component" value="Unassembled WGS sequence"/>
</dbReference>
<organism evidence="1 2">
    <name type="scientific">Flavihumibacter fluminis</name>
    <dbReference type="NCBI Taxonomy" id="2909236"/>
    <lineage>
        <taxon>Bacteria</taxon>
        <taxon>Pseudomonadati</taxon>
        <taxon>Bacteroidota</taxon>
        <taxon>Chitinophagia</taxon>
        <taxon>Chitinophagales</taxon>
        <taxon>Chitinophagaceae</taxon>
        <taxon>Flavihumibacter</taxon>
    </lineage>
</organism>
<name>A0ABS9BGZ4_9BACT</name>
<proteinExistence type="predicted"/>